<feature type="domain" description="Rhodanese" evidence="1">
    <location>
        <begin position="19"/>
        <end position="103"/>
    </location>
</feature>
<dbReference type="SUPFAM" id="SSF52821">
    <property type="entry name" value="Rhodanese/Cell cycle control phosphatase"/>
    <property type="match status" value="1"/>
</dbReference>
<evidence type="ECO:0000313" key="2">
    <source>
        <dbReference type="EMBL" id="MUG71686.1"/>
    </source>
</evidence>
<dbReference type="EMBL" id="WNZX01000010">
    <property type="protein sequence ID" value="MUG71686.1"/>
    <property type="molecule type" value="Genomic_DNA"/>
</dbReference>
<dbReference type="Proteomes" id="UP000450917">
    <property type="component" value="Unassembled WGS sequence"/>
</dbReference>
<dbReference type="RefSeq" id="WP_155614837.1">
    <property type="nucleotide sequence ID" value="NZ_WNZX01000010.1"/>
</dbReference>
<dbReference type="InterPro" id="IPR036873">
    <property type="entry name" value="Rhodanese-like_dom_sf"/>
</dbReference>
<dbReference type="Gene3D" id="3.40.250.10">
    <property type="entry name" value="Rhodanese-like domain"/>
    <property type="match status" value="1"/>
</dbReference>
<proteinExistence type="predicted"/>
<dbReference type="AlphaFoldDB" id="A0A7X2ZCP6"/>
<dbReference type="PANTHER" id="PTHR43031:SF17">
    <property type="entry name" value="SULFURTRANSFERASE YTWF-RELATED"/>
    <property type="match status" value="1"/>
</dbReference>
<dbReference type="PROSITE" id="PS50206">
    <property type="entry name" value="RHODANESE_3"/>
    <property type="match status" value="1"/>
</dbReference>
<organism evidence="2 3">
    <name type="scientific">Paenibacillus validus</name>
    <dbReference type="NCBI Taxonomy" id="44253"/>
    <lineage>
        <taxon>Bacteria</taxon>
        <taxon>Bacillati</taxon>
        <taxon>Bacillota</taxon>
        <taxon>Bacilli</taxon>
        <taxon>Bacillales</taxon>
        <taxon>Paenibacillaceae</taxon>
        <taxon>Paenibacillus</taxon>
    </lineage>
</organism>
<name>A0A7X2ZCP6_9BACL</name>
<dbReference type="PANTHER" id="PTHR43031">
    <property type="entry name" value="FAD-DEPENDENT OXIDOREDUCTASE"/>
    <property type="match status" value="1"/>
</dbReference>
<comment type="caution">
    <text evidence="2">The sequence shown here is derived from an EMBL/GenBank/DDBJ whole genome shotgun (WGS) entry which is preliminary data.</text>
</comment>
<evidence type="ECO:0000313" key="3">
    <source>
        <dbReference type="Proteomes" id="UP000450917"/>
    </source>
</evidence>
<gene>
    <name evidence="2" type="ORF">GNP93_13495</name>
</gene>
<evidence type="ECO:0000259" key="1">
    <source>
        <dbReference type="PROSITE" id="PS50206"/>
    </source>
</evidence>
<dbReference type="Pfam" id="PF00581">
    <property type="entry name" value="Rhodanese"/>
    <property type="match status" value="1"/>
</dbReference>
<dbReference type="InterPro" id="IPR001763">
    <property type="entry name" value="Rhodanese-like_dom"/>
</dbReference>
<sequence>MSFDRIGPDAFKRKLERGELEGALAIDVREPMEWEFYHWDELQLMPMMSIPEQVESLPKDRPIYVVCAHGVRSANVCHFLSERGFEHMINVEGGMAALAALKGFQYD</sequence>
<protein>
    <submittedName>
        <fullName evidence="2">Rhodanese-like domain-containing protein</fullName>
    </submittedName>
</protein>
<reference evidence="2 3" key="1">
    <citation type="submission" date="2019-11" db="EMBL/GenBank/DDBJ databases">
        <title>Draft genome sequences of five Paenibacillus species of dairy origin.</title>
        <authorList>
            <person name="Olajide A.M."/>
            <person name="Chen S."/>
            <person name="Lapointe G."/>
        </authorList>
    </citation>
    <scope>NUCLEOTIDE SEQUENCE [LARGE SCALE GENOMIC DNA]</scope>
    <source>
        <strain evidence="2 3">2CS3</strain>
    </source>
</reference>
<keyword evidence="3" id="KW-1185">Reference proteome</keyword>
<accession>A0A7X2ZCP6</accession>
<dbReference type="InterPro" id="IPR050229">
    <property type="entry name" value="GlpE_sulfurtransferase"/>
</dbReference>
<dbReference type="SMART" id="SM00450">
    <property type="entry name" value="RHOD"/>
    <property type="match status" value="1"/>
</dbReference>